<dbReference type="EMBL" id="KM190144">
    <property type="protein sequence ID" value="AII27643.1"/>
    <property type="molecule type" value="Genomic_DNA"/>
</dbReference>
<dbReference type="Proteomes" id="UP000028961">
    <property type="component" value="Segment"/>
</dbReference>
<accession>A0A076G6V7</accession>
<evidence type="ECO:0000313" key="1">
    <source>
        <dbReference type="EMBL" id="AII27643.1"/>
    </source>
</evidence>
<evidence type="ECO:0000313" key="2">
    <source>
        <dbReference type="Proteomes" id="UP000028961"/>
    </source>
</evidence>
<dbReference type="KEGG" id="vg:22475441"/>
<name>A0A076G6V7_9CAUD</name>
<proteinExistence type="predicted"/>
<protein>
    <submittedName>
        <fullName evidence="1">Putative tail fiber protein</fullName>
    </submittedName>
</protein>
<sequence length="356" mass="38545">MAIPSIPIEIWAAGDVILPNTHGENKIRPIDDLWLKGWDMGEKPACEEFNYVLHMMTSWIKYVTGDQIPELDTRFLRRSENLSDLADKETSRVNLDVWSRSEADNRYVNVTGDTMTGALSLPRLNFQPSETDTAYITTTNPASDWTYWDFVLGDNPGTAGTNGVDSIRFRFSPSGNSGMFTMMELNAISSSAALCKVTGNVVATGTVQGTNVNGTNATFTTTRTSSLTATGQIQGQTVVATSSLTTPYARVNGEANVNSLVVNNNSARVAGRNIVRSVNGVGADGNGNVNLPTGSVQQIRLGNRFSAGVVESTFYPGHVMTGWAFGNKKELRGGTYYTAPLQYLVNGQWVTVTNLN</sequence>
<dbReference type="GeneID" id="22475441"/>
<reference evidence="1 2" key="1">
    <citation type="journal article" date="2015" name="Genome Announc.">
        <title>Genomic Analysis of Broad-Host-Range Enterobacteriophage Av-05.</title>
        <authorList>
            <person name="Amarillas L."/>
            <person name="Lopez-Cuevas O."/>
            <person name="Leon-Felix J."/>
            <person name="Castro-Del Campo N."/>
            <person name="Gerba C.P."/>
            <person name="Chaidez C."/>
        </authorList>
    </citation>
    <scope>NUCLEOTIDE SEQUENCE [LARGE SCALE GENOMIC DNA]</scope>
</reference>
<organism evidence="1 2">
    <name type="scientific">Escherichia phage Av-05</name>
    <dbReference type="NCBI Taxonomy" id="1527519"/>
    <lineage>
        <taxon>Viruses</taxon>
        <taxon>Duplodnaviria</taxon>
        <taxon>Heunggongvirae</taxon>
        <taxon>Uroviricota</taxon>
        <taxon>Caudoviricetes</taxon>
        <taxon>Vequintavirinae</taxon>
        <taxon>Avunavirus</taxon>
        <taxon>Avunavirus Av05</taxon>
    </lineage>
</organism>
<dbReference type="OrthoDB" id="8930at10239"/>
<keyword evidence="2" id="KW-1185">Reference proteome</keyword>
<dbReference type="RefSeq" id="YP_009111174.1">
    <property type="nucleotide sequence ID" value="NC_025830.1"/>
</dbReference>
<gene>
    <name evidence="1" type="ORF">Av05_00100</name>
</gene>